<dbReference type="GO" id="GO:0006886">
    <property type="term" value="P:intracellular protein transport"/>
    <property type="evidence" value="ECO:0007669"/>
    <property type="project" value="TreeGrafter"/>
</dbReference>
<dbReference type="GO" id="GO:0030906">
    <property type="term" value="C:retromer, cargo-selective complex"/>
    <property type="evidence" value="ECO:0007669"/>
    <property type="project" value="InterPro"/>
</dbReference>
<dbReference type="GO" id="GO:0042147">
    <property type="term" value="P:retrograde transport, endosome to Golgi"/>
    <property type="evidence" value="ECO:0007669"/>
    <property type="project" value="InterPro"/>
</dbReference>
<reference evidence="2 3" key="1">
    <citation type="submission" date="2020-02" db="EMBL/GenBank/DDBJ databases">
        <authorList>
            <person name="Ferguson B K."/>
        </authorList>
    </citation>
    <scope>NUCLEOTIDE SEQUENCE [LARGE SCALE GENOMIC DNA]</scope>
</reference>
<dbReference type="PANTHER" id="PTHR11099:SF0">
    <property type="entry name" value="VACUOLAR PROTEIN SORTING-ASSOCIATED PROTEIN 35"/>
    <property type="match status" value="1"/>
</dbReference>
<evidence type="ECO:0000256" key="1">
    <source>
        <dbReference type="SAM" id="MobiDB-lite"/>
    </source>
</evidence>
<name>A0A6H5GXZ2_9HEMI</name>
<dbReference type="OrthoDB" id="10258141at2759"/>
<sequence>MNKLWVRMQHQGHSRERERREKEREELRLLVGTNLVRLSQLESITLDRYSKLVLPGILEQVVSCRDAIAQEYLMECIIQVFPDEFHLATLTPFLRSCAQLQVGVNVKNVVISLIDRLSTYSQSPDVTDPQAVSQLFDVFSNQVSNIIQTRVNMPTEDMIALQVALANLALKCYPDRVDYVDQVLQTTCENFERLNLT</sequence>
<dbReference type="AlphaFoldDB" id="A0A6H5GXZ2"/>
<evidence type="ECO:0000313" key="2">
    <source>
        <dbReference type="EMBL" id="CAB0009490.1"/>
    </source>
</evidence>
<proteinExistence type="predicted"/>
<dbReference type="GO" id="GO:0005770">
    <property type="term" value="C:late endosome"/>
    <property type="evidence" value="ECO:0007669"/>
    <property type="project" value="TreeGrafter"/>
</dbReference>
<accession>A0A6H5GXZ2</accession>
<feature type="region of interest" description="Disordered" evidence="1">
    <location>
        <begin position="1"/>
        <end position="20"/>
    </location>
</feature>
<dbReference type="EMBL" id="CADCXU010021820">
    <property type="protein sequence ID" value="CAB0009490.1"/>
    <property type="molecule type" value="Genomic_DNA"/>
</dbReference>
<keyword evidence="3" id="KW-1185">Reference proteome</keyword>
<protein>
    <recommendedName>
        <fullName evidence="4">Vacuolar protein sorting-associated protein 35</fullName>
    </recommendedName>
</protein>
<dbReference type="Proteomes" id="UP000479000">
    <property type="component" value="Unassembled WGS sequence"/>
</dbReference>
<evidence type="ECO:0000313" key="3">
    <source>
        <dbReference type="Proteomes" id="UP000479000"/>
    </source>
</evidence>
<dbReference type="InterPro" id="IPR005378">
    <property type="entry name" value="Vps35"/>
</dbReference>
<dbReference type="Pfam" id="PF03635">
    <property type="entry name" value="Vps35"/>
    <property type="match status" value="1"/>
</dbReference>
<organism evidence="2 3">
    <name type="scientific">Nesidiocoris tenuis</name>
    <dbReference type="NCBI Taxonomy" id="355587"/>
    <lineage>
        <taxon>Eukaryota</taxon>
        <taxon>Metazoa</taxon>
        <taxon>Ecdysozoa</taxon>
        <taxon>Arthropoda</taxon>
        <taxon>Hexapoda</taxon>
        <taxon>Insecta</taxon>
        <taxon>Pterygota</taxon>
        <taxon>Neoptera</taxon>
        <taxon>Paraneoptera</taxon>
        <taxon>Hemiptera</taxon>
        <taxon>Heteroptera</taxon>
        <taxon>Panheteroptera</taxon>
        <taxon>Cimicomorpha</taxon>
        <taxon>Miridae</taxon>
        <taxon>Dicyphina</taxon>
        <taxon>Nesidiocoris</taxon>
    </lineage>
</organism>
<dbReference type="PANTHER" id="PTHR11099">
    <property type="entry name" value="VACUOLAR SORTING PROTEIN 35"/>
    <property type="match status" value="1"/>
</dbReference>
<evidence type="ECO:0008006" key="4">
    <source>
        <dbReference type="Google" id="ProtNLM"/>
    </source>
</evidence>
<dbReference type="GO" id="GO:0005829">
    <property type="term" value="C:cytosol"/>
    <property type="evidence" value="ECO:0007669"/>
    <property type="project" value="GOC"/>
</dbReference>
<feature type="non-terminal residue" evidence="2">
    <location>
        <position position="197"/>
    </location>
</feature>
<gene>
    <name evidence="2" type="ORF">NTEN_LOCUS14631</name>
</gene>